<dbReference type="AlphaFoldDB" id="A0A183DLW1"/>
<evidence type="ECO:0000313" key="3">
    <source>
        <dbReference type="Proteomes" id="UP000271098"/>
    </source>
</evidence>
<dbReference type="Gene3D" id="2.130.10.30">
    <property type="entry name" value="Regulator of chromosome condensation 1/beta-lactamase-inhibitor protein II"/>
    <property type="match status" value="1"/>
</dbReference>
<dbReference type="EMBL" id="UYRT01033150">
    <property type="protein sequence ID" value="VDK76267.1"/>
    <property type="molecule type" value="Genomic_DNA"/>
</dbReference>
<sequence length="80" mass="8560">MQVWSCGSNANGELGRGDLKQGTHTIYPVHLSSCVTIVQIAAGRNHNMAVADDGRLFAWGDNSRAQLALHPDLIICSTPT</sequence>
<keyword evidence="3" id="KW-1185">Reference proteome</keyword>
<name>A0A183DLW1_9BILA</name>
<dbReference type="GO" id="GO:0005085">
    <property type="term" value="F:guanyl-nucleotide exchange factor activity"/>
    <property type="evidence" value="ECO:0007669"/>
    <property type="project" value="TreeGrafter"/>
</dbReference>
<evidence type="ECO:0000313" key="2">
    <source>
        <dbReference type="EMBL" id="VDK76267.1"/>
    </source>
</evidence>
<dbReference type="InterPro" id="IPR009091">
    <property type="entry name" value="RCC1/BLIP-II"/>
</dbReference>
<proteinExistence type="predicted"/>
<gene>
    <name evidence="2" type="ORF">GPUH_LOCUS9705</name>
</gene>
<organism evidence="4">
    <name type="scientific">Gongylonema pulchrum</name>
    <dbReference type="NCBI Taxonomy" id="637853"/>
    <lineage>
        <taxon>Eukaryota</taxon>
        <taxon>Metazoa</taxon>
        <taxon>Ecdysozoa</taxon>
        <taxon>Nematoda</taxon>
        <taxon>Chromadorea</taxon>
        <taxon>Rhabditida</taxon>
        <taxon>Spirurina</taxon>
        <taxon>Spiruromorpha</taxon>
        <taxon>Spiruroidea</taxon>
        <taxon>Gongylonematidae</taxon>
        <taxon>Gongylonema</taxon>
    </lineage>
</organism>
<evidence type="ECO:0000313" key="4">
    <source>
        <dbReference type="WBParaSite" id="GPUH_0000971301-mRNA-1"/>
    </source>
</evidence>
<reference evidence="4" key="1">
    <citation type="submission" date="2016-06" db="UniProtKB">
        <authorList>
            <consortium name="WormBaseParasite"/>
        </authorList>
    </citation>
    <scope>IDENTIFICATION</scope>
</reference>
<dbReference type="OrthoDB" id="16281at2759"/>
<protein>
    <submittedName>
        <fullName evidence="4">Regulator of chromosome condensation (RCC1) repeat-containing protein</fullName>
    </submittedName>
</protein>
<dbReference type="Pfam" id="PF13540">
    <property type="entry name" value="RCC1_2"/>
    <property type="match status" value="1"/>
</dbReference>
<dbReference type="SUPFAM" id="SSF50985">
    <property type="entry name" value="RCC1/BLIP-II"/>
    <property type="match status" value="1"/>
</dbReference>
<dbReference type="PANTHER" id="PTHR45982">
    <property type="entry name" value="REGULATOR OF CHROMOSOME CONDENSATION"/>
    <property type="match status" value="1"/>
</dbReference>
<dbReference type="Proteomes" id="UP000271098">
    <property type="component" value="Unassembled WGS sequence"/>
</dbReference>
<accession>A0A183DLW1</accession>
<evidence type="ECO:0000256" key="1">
    <source>
        <dbReference type="PROSITE-ProRule" id="PRU00235"/>
    </source>
</evidence>
<reference evidence="2 3" key="2">
    <citation type="submission" date="2018-11" db="EMBL/GenBank/DDBJ databases">
        <authorList>
            <consortium name="Pathogen Informatics"/>
        </authorList>
    </citation>
    <scope>NUCLEOTIDE SEQUENCE [LARGE SCALE GENOMIC DNA]</scope>
</reference>
<dbReference type="WBParaSite" id="GPUH_0000971301-mRNA-1">
    <property type="protein sequence ID" value="GPUH_0000971301-mRNA-1"/>
    <property type="gene ID" value="GPUH_0000971301"/>
</dbReference>
<dbReference type="InterPro" id="IPR051553">
    <property type="entry name" value="Ran_GTPase-activating"/>
</dbReference>
<dbReference type="GO" id="GO:0005737">
    <property type="term" value="C:cytoplasm"/>
    <property type="evidence" value="ECO:0007669"/>
    <property type="project" value="TreeGrafter"/>
</dbReference>
<feature type="repeat" description="RCC1" evidence="1">
    <location>
        <begin position="54"/>
        <end position="80"/>
    </location>
</feature>
<dbReference type="PANTHER" id="PTHR45982:SF1">
    <property type="entry name" value="REGULATOR OF CHROMOSOME CONDENSATION"/>
    <property type="match status" value="1"/>
</dbReference>
<dbReference type="PROSITE" id="PS50012">
    <property type="entry name" value="RCC1_3"/>
    <property type="match status" value="2"/>
</dbReference>
<feature type="repeat" description="RCC1" evidence="1">
    <location>
        <begin position="1"/>
        <end position="53"/>
    </location>
</feature>
<dbReference type="InterPro" id="IPR000408">
    <property type="entry name" value="Reg_chr_condens"/>
</dbReference>